<accession>A0A1L3JDB0</accession>
<keyword evidence="2" id="KW-1185">Reference proteome</keyword>
<dbReference type="EMBL" id="CP018154">
    <property type="protein sequence ID" value="APG63110.1"/>
    <property type="molecule type" value="Genomic_DNA"/>
</dbReference>
<reference evidence="1 2" key="1">
    <citation type="submission" date="2016-11" db="EMBL/GenBank/DDBJ databases">
        <title>Sphingorhabdus sp. LPB0140, isolated from marine environment.</title>
        <authorList>
            <person name="Kim E."/>
            <person name="Yi H."/>
        </authorList>
    </citation>
    <scope>NUCLEOTIDE SEQUENCE [LARGE SCALE GENOMIC DNA]</scope>
    <source>
        <strain evidence="1 2">LPB0140</strain>
    </source>
</reference>
<sequence length="59" mass="6463">MEVIMQDQFNLASLAKLSNSELQALLATLTGQFHAASSEFDRSALQSQIAAVRLSLQLR</sequence>
<dbReference type="Proteomes" id="UP000242561">
    <property type="component" value="Chromosome"/>
</dbReference>
<dbReference type="KEGG" id="sphl:LPB140_10310"/>
<evidence type="ECO:0000313" key="2">
    <source>
        <dbReference type="Proteomes" id="UP000242561"/>
    </source>
</evidence>
<evidence type="ECO:0000313" key="1">
    <source>
        <dbReference type="EMBL" id="APG63110.1"/>
    </source>
</evidence>
<dbReference type="STRING" id="1913578.LPB140_10310"/>
<gene>
    <name evidence="1" type="ORF">LPB140_10310</name>
</gene>
<evidence type="ECO:0008006" key="3">
    <source>
        <dbReference type="Google" id="ProtNLM"/>
    </source>
</evidence>
<dbReference type="AlphaFoldDB" id="A0A1L3JDB0"/>
<protein>
    <recommendedName>
        <fullName evidence="3">50S ribosomal protein L29</fullName>
    </recommendedName>
</protein>
<organism evidence="1 2">
    <name type="scientific">Sphingorhabdus lutea</name>
    <dbReference type="NCBI Taxonomy" id="1913578"/>
    <lineage>
        <taxon>Bacteria</taxon>
        <taxon>Pseudomonadati</taxon>
        <taxon>Pseudomonadota</taxon>
        <taxon>Alphaproteobacteria</taxon>
        <taxon>Sphingomonadales</taxon>
        <taxon>Sphingomonadaceae</taxon>
        <taxon>Sphingorhabdus</taxon>
    </lineage>
</organism>
<proteinExistence type="predicted"/>
<name>A0A1L3JDB0_9SPHN</name>